<organism evidence="16 17">
    <name type="scientific">Oreocharis arfaki</name>
    <name type="common">tit berrypecker</name>
    <dbReference type="NCBI Taxonomy" id="979223"/>
    <lineage>
        <taxon>Eukaryota</taxon>
        <taxon>Metazoa</taxon>
        <taxon>Chordata</taxon>
        <taxon>Craniata</taxon>
        <taxon>Vertebrata</taxon>
        <taxon>Euteleostomi</taxon>
        <taxon>Archelosauria</taxon>
        <taxon>Archosauria</taxon>
        <taxon>Dinosauria</taxon>
        <taxon>Saurischia</taxon>
        <taxon>Theropoda</taxon>
        <taxon>Coelurosauria</taxon>
        <taxon>Aves</taxon>
        <taxon>Neognathae</taxon>
        <taxon>Neoaves</taxon>
        <taxon>Telluraves</taxon>
        <taxon>Australaves</taxon>
        <taxon>Passeriformes</taxon>
        <taxon>Passeroidea</taxon>
        <taxon>Paramythiidae</taxon>
        <taxon>Oreocharis</taxon>
    </lineage>
</organism>
<evidence type="ECO:0000313" key="17">
    <source>
        <dbReference type="Proteomes" id="UP000542358"/>
    </source>
</evidence>
<keyword evidence="6 12" id="KW-0067">ATP-binding</keyword>
<feature type="domain" description="Helicase ATP-binding" evidence="13">
    <location>
        <begin position="33"/>
        <end position="231"/>
    </location>
</feature>
<feature type="non-terminal residue" evidence="16">
    <location>
        <position position="426"/>
    </location>
</feature>
<dbReference type="PROSITE" id="PS51192">
    <property type="entry name" value="HELICASE_ATP_BIND_1"/>
    <property type="match status" value="1"/>
</dbReference>
<evidence type="ECO:0000259" key="15">
    <source>
        <dbReference type="PROSITE" id="PS51195"/>
    </source>
</evidence>
<keyword evidence="4 12" id="KW-0378">Hydrolase</keyword>
<dbReference type="PANTHER" id="PTHR47959:SF25">
    <property type="entry name" value="RNA HELICASE"/>
    <property type="match status" value="1"/>
</dbReference>
<feature type="domain" description="Helicase C-terminal" evidence="14">
    <location>
        <begin position="242"/>
        <end position="406"/>
    </location>
</feature>
<evidence type="ECO:0000256" key="4">
    <source>
        <dbReference type="ARBA" id="ARBA00022801"/>
    </source>
</evidence>
<dbReference type="Proteomes" id="UP000542358">
    <property type="component" value="Unassembled WGS sequence"/>
</dbReference>
<evidence type="ECO:0000259" key="14">
    <source>
        <dbReference type="PROSITE" id="PS51194"/>
    </source>
</evidence>
<dbReference type="InterPro" id="IPR027417">
    <property type="entry name" value="P-loop_NTPase"/>
</dbReference>
<dbReference type="AlphaFoldDB" id="A0A7K6KQ55"/>
<evidence type="ECO:0000256" key="12">
    <source>
        <dbReference type="RuleBase" id="RU000492"/>
    </source>
</evidence>
<evidence type="ECO:0000256" key="9">
    <source>
        <dbReference type="ARBA" id="ARBA00038380"/>
    </source>
</evidence>
<dbReference type="SUPFAM" id="SSF52540">
    <property type="entry name" value="P-loop containing nucleoside triphosphate hydrolases"/>
    <property type="match status" value="1"/>
</dbReference>
<keyword evidence="8" id="KW-0539">Nucleus</keyword>
<dbReference type="Pfam" id="PF00271">
    <property type="entry name" value="Helicase_C"/>
    <property type="match status" value="1"/>
</dbReference>
<dbReference type="GO" id="GO:0005730">
    <property type="term" value="C:nucleolus"/>
    <property type="evidence" value="ECO:0007669"/>
    <property type="project" value="UniProtKB-SubCell"/>
</dbReference>
<dbReference type="InterPro" id="IPR001650">
    <property type="entry name" value="Helicase_C-like"/>
</dbReference>
<proteinExistence type="inferred from homology"/>
<comment type="subcellular location">
    <subcellularLocation>
        <location evidence="1">Nucleus</location>
        <location evidence="1">Nucleolus</location>
    </subcellularLocation>
</comment>
<reference evidence="16 17" key="1">
    <citation type="submission" date="2019-09" db="EMBL/GenBank/DDBJ databases">
        <title>Bird 10,000 Genomes (B10K) Project - Family phase.</title>
        <authorList>
            <person name="Zhang G."/>
        </authorList>
    </citation>
    <scope>NUCLEOTIDE SEQUENCE [LARGE SCALE GENOMIC DNA]</scope>
    <source>
        <strain evidence="16">B10K-DU-029-42</strain>
        <tissue evidence="16">Muscle</tissue>
    </source>
</reference>
<protein>
    <recommendedName>
        <fullName evidence="2">RNA helicase</fullName>
        <ecNumber evidence="2">3.6.4.13</ecNumber>
    </recommendedName>
</protein>
<dbReference type="EC" id="3.6.4.13" evidence="2"/>
<dbReference type="CDD" id="cd18787">
    <property type="entry name" value="SF2_C_DEAD"/>
    <property type="match status" value="1"/>
</dbReference>
<evidence type="ECO:0000256" key="8">
    <source>
        <dbReference type="ARBA" id="ARBA00023242"/>
    </source>
</evidence>
<accession>A0A7K6KQ55</accession>
<dbReference type="GO" id="GO:0005524">
    <property type="term" value="F:ATP binding"/>
    <property type="evidence" value="ECO:0007669"/>
    <property type="project" value="UniProtKB-KW"/>
</dbReference>
<evidence type="ECO:0000259" key="13">
    <source>
        <dbReference type="PROSITE" id="PS51192"/>
    </source>
</evidence>
<feature type="domain" description="DEAD-box RNA helicase Q" evidence="15">
    <location>
        <begin position="2"/>
        <end position="30"/>
    </location>
</feature>
<dbReference type="InterPro" id="IPR000629">
    <property type="entry name" value="RNA-helicase_DEAD-box_CS"/>
</dbReference>
<dbReference type="GO" id="GO:0003723">
    <property type="term" value="F:RNA binding"/>
    <property type="evidence" value="ECO:0007669"/>
    <property type="project" value="UniProtKB-KW"/>
</dbReference>
<dbReference type="GO" id="GO:0016787">
    <property type="term" value="F:hydrolase activity"/>
    <property type="evidence" value="ECO:0007669"/>
    <property type="project" value="UniProtKB-KW"/>
</dbReference>
<comment type="caution">
    <text evidence="16">The sequence shown here is derived from an EMBL/GenBank/DDBJ whole genome shotgun (WGS) entry which is preliminary data.</text>
</comment>
<evidence type="ECO:0000256" key="10">
    <source>
        <dbReference type="ARBA" id="ARBA00047984"/>
    </source>
</evidence>
<feature type="short sequence motif" description="Q motif" evidence="11">
    <location>
        <begin position="2"/>
        <end position="30"/>
    </location>
</feature>
<evidence type="ECO:0000256" key="6">
    <source>
        <dbReference type="ARBA" id="ARBA00022840"/>
    </source>
</evidence>
<evidence type="ECO:0000256" key="5">
    <source>
        <dbReference type="ARBA" id="ARBA00022806"/>
    </source>
</evidence>
<dbReference type="InterPro" id="IPR014014">
    <property type="entry name" value="RNA_helicase_DEAD_Q_motif"/>
</dbReference>
<dbReference type="InterPro" id="IPR050079">
    <property type="entry name" value="DEAD_box_RNA_helicase"/>
</dbReference>
<keyword evidence="7" id="KW-0694">RNA-binding</keyword>
<dbReference type="PROSITE" id="PS51195">
    <property type="entry name" value="Q_MOTIF"/>
    <property type="match status" value="1"/>
</dbReference>
<keyword evidence="3 12" id="KW-0547">Nucleotide-binding</keyword>
<dbReference type="InterPro" id="IPR011545">
    <property type="entry name" value="DEAD/DEAH_box_helicase_dom"/>
</dbReference>
<dbReference type="SMART" id="SM00487">
    <property type="entry name" value="DEXDc"/>
    <property type="match status" value="1"/>
</dbReference>
<feature type="non-terminal residue" evidence="16">
    <location>
        <position position="1"/>
    </location>
</feature>
<dbReference type="PROSITE" id="PS51194">
    <property type="entry name" value="HELICASE_CTER"/>
    <property type="match status" value="1"/>
</dbReference>
<dbReference type="PANTHER" id="PTHR47959">
    <property type="entry name" value="ATP-DEPENDENT RNA HELICASE RHLE-RELATED"/>
    <property type="match status" value="1"/>
</dbReference>
<name>A0A7K6KQ55_9PASE</name>
<dbReference type="InterPro" id="IPR014001">
    <property type="entry name" value="Helicase_ATP-bd"/>
</dbReference>
<evidence type="ECO:0000256" key="3">
    <source>
        <dbReference type="ARBA" id="ARBA00022741"/>
    </source>
</evidence>
<dbReference type="CDD" id="cd17955">
    <property type="entry name" value="DEADc_DDX49"/>
    <property type="match status" value="1"/>
</dbReference>
<comment type="similarity">
    <text evidence="9">Belongs to the DEAD box helicase family. DDX49/DBP8 subfamily.</text>
</comment>
<keyword evidence="5 12" id="KW-0347">Helicase</keyword>
<evidence type="ECO:0000256" key="7">
    <source>
        <dbReference type="ARBA" id="ARBA00022884"/>
    </source>
</evidence>
<dbReference type="GO" id="GO:0003724">
    <property type="term" value="F:RNA helicase activity"/>
    <property type="evidence" value="ECO:0007669"/>
    <property type="project" value="UniProtKB-EC"/>
</dbReference>
<dbReference type="GO" id="GO:0005829">
    <property type="term" value="C:cytosol"/>
    <property type="evidence" value="ECO:0007669"/>
    <property type="project" value="TreeGrafter"/>
</dbReference>
<evidence type="ECO:0000313" key="16">
    <source>
        <dbReference type="EMBL" id="NWW14172.1"/>
    </source>
</evidence>
<dbReference type="SMART" id="SM00490">
    <property type="entry name" value="HELICc"/>
    <property type="match status" value="1"/>
</dbReference>
<gene>
    <name evidence="16" type="primary">Ddx49</name>
    <name evidence="16" type="ORF">OREARF_R08634</name>
</gene>
<keyword evidence="17" id="KW-1185">Reference proteome</keyword>
<dbReference type="Pfam" id="PF00270">
    <property type="entry name" value="DEAD"/>
    <property type="match status" value="2"/>
</dbReference>
<dbReference type="EMBL" id="VZRR01013972">
    <property type="protein sequence ID" value="NWW14172.1"/>
    <property type="molecule type" value="Genomic_DNA"/>
</dbReference>
<evidence type="ECO:0000256" key="11">
    <source>
        <dbReference type="PROSITE-ProRule" id="PRU00552"/>
    </source>
</evidence>
<evidence type="ECO:0000256" key="1">
    <source>
        <dbReference type="ARBA" id="ARBA00004604"/>
    </source>
</evidence>
<dbReference type="FunFam" id="3.40.50.300:FF:000993">
    <property type="entry name" value="probable ATP-dependent RNA helicase DDX49"/>
    <property type="match status" value="1"/>
</dbReference>
<dbReference type="PROSITE" id="PS00039">
    <property type="entry name" value="DEAD_ATP_HELICASE"/>
    <property type="match status" value="1"/>
</dbReference>
<comment type="catalytic activity">
    <reaction evidence="10">
        <text>ATP + H2O = ADP + phosphate + H(+)</text>
        <dbReference type="Rhea" id="RHEA:13065"/>
        <dbReference type="ChEBI" id="CHEBI:15377"/>
        <dbReference type="ChEBI" id="CHEBI:15378"/>
        <dbReference type="ChEBI" id="CHEBI:30616"/>
        <dbReference type="ChEBI" id="CHEBI:43474"/>
        <dbReference type="ChEBI" id="CHEBI:456216"/>
        <dbReference type="EC" id="3.6.4.13"/>
    </reaction>
</comment>
<sequence length="426" mass="46801">MAAFRALGLAPWLAEQARQVGLVRPTPVQAACIPAVLQGRDCLGCAKTGSGKTAAFVLPVLQVLSEDPYGIFCLVLTPTRELAYQIAEQFRVLGKPLGLKDCVVVGGLDMVAQALELSRKPHVVIATPGRLADHLRSSSTFSLKKLKFLVSLAAPGSAAAFPAGNAAQGGVSQVLDEADRLLEQGCADFSADLEVILEAVPARRQTLLFSATLTATLTELRALAANRPFFWEAESEVRTVEQLEQRYLLVPEAVKDAYLVHLVQTFQDEHEDWAIIIFTKTCKDCQVLNMMLRKYKFPSVALHSMMKQKQRFAALAKFKSSIFKILIATDVAARGLDIPAVQVVINHNTPGLPKIYIHRVGRTARAGRKGMAITLVTQYDIHLVHAIEEEIKLKLKEFSVEEQLVLDILTQVNVTRRECEIVSVLL</sequence>
<dbReference type="Gene3D" id="3.40.50.300">
    <property type="entry name" value="P-loop containing nucleotide triphosphate hydrolases"/>
    <property type="match status" value="2"/>
</dbReference>
<evidence type="ECO:0000256" key="2">
    <source>
        <dbReference type="ARBA" id="ARBA00012552"/>
    </source>
</evidence>